<organism evidence="4 5">
    <name type="scientific">Nicotiana attenuata</name>
    <name type="common">Coyote tobacco</name>
    <dbReference type="NCBI Taxonomy" id="49451"/>
    <lineage>
        <taxon>Eukaryota</taxon>
        <taxon>Viridiplantae</taxon>
        <taxon>Streptophyta</taxon>
        <taxon>Embryophyta</taxon>
        <taxon>Tracheophyta</taxon>
        <taxon>Spermatophyta</taxon>
        <taxon>Magnoliopsida</taxon>
        <taxon>eudicotyledons</taxon>
        <taxon>Gunneridae</taxon>
        <taxon>Pentapetalae</taxon>
        <taxon>asterids</taxon>
        <taxon>lamiids</taxon>
        <taxon>Solanales</taxon>
        <taxon>Solanaceae</taxon>
        <taxon>Nicotianoideae</taxon>
        <taxon>Nicotianeae</taxon>
        <taxon>Nicotiana</taxon>
    </lineage>
</organism>
<accession>A0A1J6J6I8</accession>
<dbReference type="GO" id="GO:0009734">
    <property type="term" value="P:auxin-activated signaling pathway"/>
    <property type="evidence" value="ECO:0007669"/>
    <property type="project" value="UniProtKB-KW"/>
</dbReference>
<evidence type="ECO:0000256" key="1">
    <source>
        <dbReference type="ARBA" id="ARBA00023294"/>
    </source>
</evidence>
<comment type="catalytic activity">
    <reaction evidence="2">
        <text>RX + glutathione = an S-substituted glutathione + a halide anion + H(+)</text>
        <dbReference type="Rhea" id="RHEA:16437"/>
        <dbReference type="ChEBI" id="CHEBI:15378"/>
        <dbReference type="ChEBI" id="CHEBI:16042"/>
        <dbReference type="ChEBI" id="CHEBI:17792"/>
        <dbReference type="ChEBI" id="CHEBI:57925"/>
        <dbReference type="ChEBI" id="CHEBI:90779"/>
        <dbReference type="EC" id="2.5.1.18"/>
    </reaction>
</comment>
<gene>
    <name evidence="4" type="primary">GSTU22_0</name>
    <name evidence="4" type="ORF">A4A49_54630</name>
</gene>
<dbReference type="PANTHER" id="PTHR11260">
    <property type="entry name" value="GLUTATHIONE S-TRANSFERASE, GST, SUPERFAMILY, GST DOMAIN CONTAINING"/>
    <property type="match status" value="1"/>
</dbReference>
<dbReference type="Proteomes" id="UP000187609">
    <property type="component" value="Unassembled WGS sequence"/>
</dbReference>
<dbReference type="SUPFAM" id="SSF52833">
    <property type="entry name" value="Thioredoxin-like"/>
    <property type="match status" value="1"/>
</dbReference>
<dbReference type="OMA" id="CESHNIV"/>
<sequence length="96" mass="11173">MAGEVVLPDFWPNPFGIRVRIPLRQKGIDYESKEENLNKKSPLLLKMNESYSLANPVLIHKGKYICESLIIVQYFDEVWRDKSPLLPSDPYERAHS</sequence>
<dbReference type="PANTHER" id="PTHR11260:SF769">
    <property type="entry name" value="GLUTATHIONE TRANSFERASE"/>
    <property type="match status" value="1"/>
</dbReference>
<dbReference type="GO" id="GO:0005829">
    <property type="term" value="C:cytosol"/>
    <property type="evidence" value="ECO:0007669"/>
    <property type="project" value="UniProtKB-SubCell"/>
</dbReference>
<comment type="similarity">
    <text evidence="2">Belongs to the GST superfamily.</text>
</comment>
<keyword evidence="2" id="KW-0963">Cytoplasm</keyword>
<reference evidence="4" key="1">
    <citation type="submission" date="2016-11" db="EMBL/GenBank/DDBJ databases">
        <title>The genome of Nicotiana attenuata.</title>
        <authorList>
            <person name="Xu S."/>
            <person name="Brockmoeller T."/>
            <person name="Gaquerel E."/>
            <person name="Navarro A."/>
            <person name="Kuhl H."/>
            <person name="Gase K."/>
            <person name="Ling Z."/>
            <person name="Zhou W."/>
            <person name="Kreitzer C."/>
            <person name="Stanke M."/>
            <person name="Tang H."/>
            <person name="Lyons E."/>
            <person name="Pandey P."/>
            <person name="Pandey S.P."/>
            <person name="Timmermann B."/>
            <person name="Baldwin I.T."/>
        </authorList>
    </citation>
    <scope>NUCLEOTIDE SEQUENCE [LARGE SCALE GENOMIC DNA]</scope>
    <source>
        <strain evidence="4">UT</strain>
    </source>
</reference>
<evidence type="ECO:0000256" key="2">
    <source>
        <dbReference type="RuleBase" id="RU369102"/>
    </source>
</evidence>
<proteinExistence type="inferred from homology"/>
<dbReference type="GO" id="GO:0006749">
    <property type="term" value="P:glutathione metabolic process"/>
    <property type="evidence" value="ECO:0007669"/>
    <property type="project" value="TreeGrafter"/>
</dbReference>
<keyword evidence="1" id="KW-0927">Auxin signaling pathway</keyword>
<dbReference type="EC" id="2.5.1.18" evidence="2"/>
<dbReference type="InterPro" id="IPR036249">
    <property type="entry name" value="Thioredoxin-like_sf"/>
</dbReference>
<protein>
    <recommendedName>
        <fullName evidence="2">Glutathione S-transferase</fullName>
        <ecNumber evidence="2">2.5.1.18</ecNumber>
    </recommendedName>
</protein>
<dbReference type="EMBL" id="MJEQ01037188">
    <property type="protein sequence ID" value="OIT02841.1"/>
    <property type="molecule type" value="Genomic_DNA"/>
</dbReference>
<dbReference type="GO" id="GO:0004364">
    <property type="term" value="F:glutathione transferase activity"/>
    <property type="evidence" value="ECO:0007669"/>
    <property type="project" value="UniProtKB-UniRule"/>
</dbReference>
<evidence type="ECO:0000313" key="4">
    <source>
        <dbReference type="EMBL" id="OIT02841.1"/>
    </source>
</evidence>
<evidence type="ECO:0000313" key="5">
    <source>
        <dbReference type="Proteomes" id="UP000187609"/>
    </source>
</evidence>
<dbReference type="Gene3D" id="3.40.30.10">
    <property type="entry name" value="Glutaredoxin"/>
    <property type="match status" value="1"/>
</dbReference>
<keyword evidence="5" id="KW-1185">Reference proteome</keyword>
<comment type="caution">
    <text evidence="4">The sequence shown here is derived from an EMBL/GenBank/DDBJ whole genome shotgun (WGS) entry which is preliminary data.</text>
</comment>
<evidence type="ECO:0000259" key="3">
    <source>
        <dbReference type="PROSITE" id="PS50404"/>
    </source>
</evidence>
<dbReference type="AlphaFoldDB" id="A0A1J6J6I8"/>
<comment type="function">
    <text evidence="2">Is involved in the conjugation of reduced glutathione to a wide number of exogenous and endogenous hydrophobic electrophiles.</text>
</comment>
<comment type="subcellular location">
    <subcellularLocation>
        <location evidence="2">Cytoplasm</location>
        <location evidence="2">Cytosol</location>
    </subcellularLocation>
</comment>
<dbReference type="Pfam" id="PF02798">
    <property type="entry name" value="GST_N"/>
    <property type="match status" value="1"/>
</dbReference>
<feature type="domain" description="GST N-terminal" evidence="3">
    <location>
        <begin position="3"/>
        <end position="83"/>
    </location>
</feature>
<dbReference type="InterPro" id="IPR045073">
    <property type="entry name" value="Omega/Tau-like"/>
</dbReference>
<dbReference type="Gramene" id="OIT02841">
    <property type="protein sequence ID" value="OIT02841"/>
    <property type="gene ID" value="A4A49_54630"/>
</dbReference>
<keyword evidence="2" id="KW-0808">Transferase</keyword>
<name>A0A1J6J6I8_NICAT</name>
<dbReference type="InterPro" id="IPR004045">
    <property type="entry name" value="Glutathione_S-Trfase_N"/>
</dbReference>
<dbReference type="PROSITE" id="PS50404">
    <property type="entry name" value="GST_NTER"/>
    <property type="match status" value="1"/>
</dbReference>
<dbReference type="SMR" id="A0A1J6J6I8"/>